<dbReference type="Pfam" id="PF01314">
    <property type="entry name" value="AFOR_C"/>
    <property type="match status" value="1"/>
</dbReference>
<protein>
    <recommendedName>
        <fullName evidence="1">Aldehyde ferredoxin oxidoreductase C-terminal domain-containing protein</fullName>
    </recommendedName>
</protein>
<dbReference type="InterPro" id="IPR036021">
    <property type="entry name" value="Tungsten_al_ferr_oxy-like_C"/>
</dbReference>
<organism evidence="2">
    <name type="scientific">marine sediment metagenome</name>
    <dbReference type="NCBI Taxonomy" id="412755"/>
    <lineage>
        <taxon>unclassified sequences</taxon>
        <taxon>metagenomes</taxon>
        <taxon>ecological metagenomes</taxon>
    </lineage>
</organism>
<dbReference type="InterPro" id="IPR013985">
    <property type="entry name" value="Ald_Fedxn_OxRdtase_dom3"/>
</dbReference>
<dbReference type="EMBL" id="BARS01004953">
    <property type="protein sequence ID" value="GAF85027.1"/>
    <property type="molecule type" value="Genomic_DNA"/>
</dbReference>
<dbReference type="InterPro" id="IPR013984">
    <property type="entry name" value="Ald_Fedxn_OxRdtase_dom2"/>
</dbReference>
<sequence>KKYQKQIYEAVVENEFRLHGTPGICETAEGLGDMPIKYWEQDVWPEGAKKLGGPNYTQALNAKPLPCKYCPIGCHRKIKITEPEEYKYEGIGPEYETLGLMGTNLLIDDPKVVAIGNDIANRLGLDTISAGAMVGFAMECFEKGWITTNDTDGLELRWGDPRALFTLVEQIGRREGFGALFAEGTVQAAKKIHPDSVAEVVHCKGLDLPSHDPRACISLAPTYATGTRGACHFRGPCEDVEMGGFFIPEAGIKEGTVKFFERDNQSRLAVKCQDLGVLINSLVLCMFTVDGGDWSMTDIAEMFNAITGWDYSVDDLMLAGERGFTVQRLNNIRDGYNKDADILPKKMFQVAKEGFRAGKKIPFEGLMEDYYALRGWDENGAPTKETMKKLNLA</sequence>
<evidence type="ECO:0000259" key="1">
    <source>
        <dbReference type="Pfam" id="PF01314"/>
    </source>
</evidence>
<dbReference type="GO" id="GO:0051536">
    <property type="term" value="F:iron-sulfur cluster binding"/>
    <property type="evidence" value="ECO:0007669"/>
    <property type="project" value="InterPro"/>
</dbReference>
<reference evidence="2" key="1">
    <citation type="journal article" date="2014" name="Front. Microbiol.">
        <title>High frequency of phylogenetically diverse reductive dehalogenase-homologous genes in deep subseafloor sedimentary metagenomes.</title>
        <authorList>
            <person name="Kawai M."/>
            <person name="Futagami T."/>
            <person name="Toyoda A."/>
            <person name="Takaki Y."/>
            <person name="Nishi S."/>
            <person name="Hori S."/>
            <person name="Arai W."/>
            <person name="Tsubouchi T."/>
            <person name="Morono Y."/>
            <person name="Uchiyama I."/>
            <person name="Ito T."/>
            <person name="Fujiyama A."/>
            <person name="Inagaki F."/>
            <person name="Takami H."/>
        </authorList>
    </citation>
    <scope>NUCLEOTIDE SEQUENCE</scope>
    <source>
        <strain evidence="2">Expedition CK06-06</strain>
    </source>
</reference>
<dbReference type="Gene3D" id="1.10.599.10">
    <property type="entry name" value="Aldehyde Ferredoxin Oxidoreductase Protein, subunit A, domain 3"/>
    <property type="match status" value="1"/>
</dbReference>
<dbReference type="Gene3D" id="1.10.569.10">
    <property type="entry name" value="Aldehyde Ferredoxin Oxidoreductase Protein, subunit A, domain 2"/>
    <property type="match status" value="1"/>
</dbReference>
<dbReference type="GO" id="GO:0009055">
    <property type="term" value="F:electron transfer activity"/>
    <property type="evidence" value="ECO:0007669"/>
    <property type="project" value="InterPro"/>
</dbReference>
<dbReference type="InterPro" id="IPR051919">
    <property type="entry name" value="W-dependent_AOR"/>
</dbReference>
<evidence type="ECO:0000313" key="2">
    <source>
        <dbReference type="EMBL" id="GAF85027.1"/>
    </source>
</evidence>
<accession>X0TA31</accession>
<dbReference type="GO" id="GO:0016625">
    <property type="term" value="F:oxidoreductase activity, acting on the aldehyde or oxo group of donors, iron-sulfur protein as acceptor"/>
    <property type="evidence" value="ECO:0007669"/>
    <property type="project" value="InterPro"/>
</dbReference>
<name>X0TA31_9ZZZZ</name>
<dbReference type="PANTHER" id="PTHR30038:SF7">
    <property type="entry name" value="TUNGSTEN-CONTAINING GLYCERALDEHYDE-3-PHOSPHATE:FERREDOXIN OXIDOREDUCTASE"/>
    <property type="match status" value="1"/>
</dbReference>
<feature type="non-terminal residue" evidence="2">
    <location>
        <position position="1"/>
    </location>
</feature>
<dbReference type="PANTHER" id="PTHR30038">
    <property type="entry name" value="ALDEHYDE FERREDOXIN OXIDOREDUCTASE"/>
    <property type="match status" value="1"/>
</dbReference>
<dbReference type="InterPro" id="IPR001203">
    <property type="entry name" value="OxRdtase_Ald_Fedxn_C"/>
</dbReference>
<comment type="caution">
    <text evidence="2">The sequence shown here is derived from an EMBL/GenBank/DDBJ whole genome shotgun (WGS) entry which is preliminary data.</text>
</comment>
<proteinExistence type="predicted"/>
<dbReference type="AlphaFoldDB" id="X0TA31"/>
<dbReference type="SUPFAM" id="SSF48310">
    <property type="entry name" value="Aldehyde ferredoxin oxidoreductase, C-terminal domains"/>
    <property type="match status" value="1"/>
</dbReference>
<gene>
    <name evidence="2" type="ORF">S01H1_09693</name>
</gene>
<feature type="domain" description="Aldehyde ferredoxin oxidoreductase C-terminal" evidence="1">
    <location>
        <begin position="1"/>
        <end position="392"/>
    </location>
</feature>